<protein>
    <recommendedName>
        <fullName evidence="4">Chromosome partition protein Smc</fullName>
    </recommendedName>
</protein>
<dbReference type="EMBL" id="DF820463">
    <property type="protein sequence ID" value="GAK55379.1"/>
    <property type="molecule type" value="Genomic_DNA"/>
</dbReference>
<keyword evidence="1" id="KW-0175">Coiled coil</keyword>
<evidence type="ECO:0000256" key="1">
    <source>
        <dbReference type="SAM" id="Coils"/>
    </source>
</evidence>
<evidence type="ECO:0000313" key="3">
    <source>
        <dbReference type="Proteomes" id="UP000030661"/>
    </source>
</evidence>
<dbReference type="STRING" id="1499967.U27_02212"/>
<organism evidence="2">
    <name type="scientific">Vecturithrix granuli</name>
    <dbReference type="NCBI Taxonomy" id="1499967"/>
    <lineage>
        <taxon>Bacteria</taxon>
        <taxon>Candidatus Moduliflexota</taxon>
        <taxon>Candidatus Vecturitrichia</taxon>
        <taxon>Candidatus Vecturitrichales</taxon>
        <taxon>Candidatus Vecturitrichaceae</taxon>
        <taxon>Candidatus Vecturithrix</taxon>
    </lineage>
</organism>
<gene>
    <name evidence="2" type="ORF">U27_02212</name>
</gene>
<reference evidence="2" key="1">
    <citation type="journal article" date="2015" name="PeerJ">
        <title>First genomic representation of candidate bacterial phylum KSB3 points to enhanced environmental sensing as a trigger of wastewater bulking.</title>
        <authorList>
            <person name="Sekiguchi Y."/>
            <person name="Ohashi A."/>
            <person name="Parks D.H."/>
            <person name="Yamauchi T."/>
            <person name="Tyson G.W."/>
            <person name="Hugenholtz P."/>
        </authorList>
    </citation>
    <scope>NUCLEOTIDE SEQUENCE [LARGE SCALE GENOMIC DNA]</scope>
</reference>
<accession>A0A0S6WB58</accession>
<dbReference type="PANTHER" id="PTHR38753:SF1">
    <property type="entry name" value="SLR1441 PROTEIN"/>
    <property type="match status" value="1"/>
</dbReference>
<dbReference type="eggNOG" id="COG4372">
    <property type="taxonomic scope" value="Bacteria"/>
</dbReference>
<dbReference type="Gene3D" id="1.10.287.950">
    <property type="entry name" value="Methyl-accepting chemotaxis protein"/>
    <property type="match status" value="1"/>
</dbReference>
<feature type="coiled-coil region" evidence="1">
    <location>
        <begin position="43"/>
        <end position="133"/>
    </location>
</feature>
<proteinExistence type="predicted"/>
<dbReference type="PANTHER" id="PTHR38753">
    <property type="entry name" value="SLR1441 PROTEIN"/>
    <property type="match status" value="1"/>
</dbReference>
<name>A0A0S6WB58_VECG1</name>
<dbReference type="SUPFAM" id="SSF58104">
    <property type="entry name" value="Methyl-accepting chemotaxis protein (MCP) signaling domain"/>
    <property type="match status" value="1"/>
</dbReference>
<dbReference type="Proteomes" id="UP000030661">
    <property type="component" value="Unassembled WGS sequence"/>
</dbReference>
<dbReference type="AlphaFoldDB" id="A0A0S6WB58"/>
<keyword evidence="3" id="KW-1185">Reference proteome</keyword>
<sequence length="272" mass="31052">MLNTFKIYDELTTTMDVAAARKITEVITLVYEDLQNTATKQEVQDLRDVVSELAQAQKRTEERLDALTFQVQELAQAQKRTEERVEELAQAQKRTEERVEELAQAQKRTEERVEELAQAQKRTEETVRMLVQEVEKLSRGLDNTRSQIGGLARSVSYALENEAYRKLPAYLQARHQLILQERLIRTEIGGQEINLFASAARNGEAVIVVGESVLRLDDPSKLGHLQAQVDLVHELYHLPVIPLIVTHYARPALREQAEQAGIIVVQSFEWDV</sequence>
<evidence type="ECO:0000313" key="2">
    <source>
        <dbReference type="EMBL" id="GAK55379.1"/>
    </source>
</evidence>
<dbReference type="HOGENOM" id="CLU_086284_0_0_0"/>
<evidence type="ECO:0008006" key="4">
    <source>
        <dbReference type="Google" id="ProtNLM"/>
    </source>
</evidence>